<evidence type="ECO:0000313" key="12">
    <source>
        <dbReference type="Proteomes" id="UP000011758"/>
    </source>
</evidence>
<comment type="subcellular location">
    <subcellularLocation>
        <location evidence="1">Cytoplasm</location>
    </subcellularLocation>
</comment>
<evidence type="ECO:0000256" key="5">
    <source>
        <dbReference type="ARBA" id="ARBA00023015"/>
    </source>
</evidence>
<keyword evidence="3 8" id="KW-0597">Phosphoprotein</keyword>
<proteinExistence type="predicted"/>
<dbReference type="InterPro" id="IPR051552">
    <property type="entry name" value="HptR"/>
</dbReference>
<comment type="caution">
    <text evidence="11">The sequence shown here is derived from an EMBL/GenBank/DDBJ whole genome shotgun (WGS) entry which is preliminary data.</text>
</comment>
<dbReference type="GO" id="GO:0005737">
    <property type="term" value="C:cytoplasm"/>
    <property type="evidence" value="ECO:0007669"/>
    <property type="project" value="UniProtKB-SubCell"/>
</dbReference>
<evidence type="ECO:0008006" key="13">
    <source>
        <dbReference type="Google" id="ProtNLM"/>
    </source>
</evidence>
<dbReference type="InterPro" id="IPR020449">
    <property type="entry name" value="Tscrpt_reg_AraC-type_HTH"/>
</dbReference>
<dbReference type="InterPro" id="IPR009057">
    <property type="entry name" value="Homeodomain-like_sf"/>
</dbReference>
<keyword evidence="5" id="KW-0805">Transcription regulation</keyword>
<dbReference type="Gene3D" id="1.10.10.60">
    <property type="entry name" value="Homeodomain-like"/>
    <property type="match status" value="2"/>
</dbReference>
<evidence type="ECO:0000256" key="2">
    <source>
        <dbReference type="ARBA" id="ARBA00022490"/>
    </source>
</evidence>
<evidence type="ECO:0000256" key="8">
    <source>
        <dbReference type="PROSITE-ProRule" id="PRU00169"/>
    </source>
</evidence>
<feature type="modified residue" description="4-aspartylphosphate" evidence="8">
    <location>
        <position position="54"/>
    </location>
</feature>
<evidence type="ECO:0000256" key="7">
    <source>
        <dbReference type="ARBA" id="ARBA00023163"/>
    </source>
</evidence>
<evidence type="ECO:0000259" key="10">
    <source>
        <dbReference type="PROSITE" id="PS50110"/>
    </source>
</evidence>
<evidence type="ECO:0000256" key="3">
    <source>
        <dbReference type="ARBA" id="ARBA00022553"/>
    </source>
</evidence>
<dbReference type="eggNOG" id="COG2207">
    <property type="taxonomic scope" value="Bacteria"/>
</dbReference>
<dbReference type="InterPro" id="IPR001789">
    <property type="entry name" value="Sig_transdc_resp-reg_receiver"/>
</dbReference>
<dbReference type="GO" id="GO:0003700">
    <property type="term" value="F:DNA-binding transcription factor activity"/>
    <property type="evidence" value="ECO:0007669"/>
    <property type="project" value="InterPro"/>
</dbReference>
<dbReference type="SUPFAM" id="SSF52172">
    <property type="entry name" value="CheY-like"/>
    <property type="match status" value="1"/>
</dbReference>
<dbReference type="eggNOG" id="COG4753">
    <property type="taxonomic scope" value="Bacteria"/>
</dbReference>
<keyword evidence="12" id="KW-1185">Reference proteome</keyword>
<dbReference type="PROSITE" id="PS50110">
    <property type="entry name" value="RESPONSE_REGULATORY"/>
    <property type="match status" value="1"/>
</dbReference>
<reference evidence="11 12" key="1">
    <citation type="submission" date="2013-02" db="EMBL/GenBank/DDBJ databases">
        <title>The Genome Sequence of Lactobacillus catenaformis F0143.</title>
        <authorList>
            <consortium name="The Broad Institute Genome Sequencing Platform"/>
            <person name="Earl A."/>
            <person name="Ward D."/>
            <person name="Feldgarden M."/>
            <person name="Gevers D."/>
            <person name="Izard J."/>
            <person name="Blanton J.M."/>
            <person name="Mathney J."/>
            <person name="Dewhirst F.E."/>
            <person name="Young S.K."/>
            <person name="Zeng Q."/>
            <person name="Gargeya S."/>
            <person name="Fitzgerald M."/>
            <person name="Haas B."/>
            <person name="Abouelleil A."/>
            <person name="Alvarado L."/>
            <person name="Arachchi H.M."/>
            <person name="Berlin A."/>
            <person name="Chapman S.B."/>
            <person name="Gearin G."/>
            <person name="Goldberg J."/>
            <person name="Griggs A."/>
            <person name="Gujja S."/>
            <person name="Hansen M."/>
            <person name="Heiman D."/>
            <person name="Howarth C."/>
            <person name="Larimer J."/>
            <person name="Lui A."/>
            <person name="MacDonald P.J.P."/>
            <person name="McCowen C."/>
            <person name="Montmayeur A."/>
            <person name="Murphy C."/>
            <person name="Neiman D."/>
            <person name="Pearson M."/>
            <person name="Priest M."/>
            <person name="Roberts A."/>
            <person name="Saif S."/>
            <person name="Shea T."/>
            <person name="Sisk P."/>
            <person name="Stolte C."/>
            <person name="Sykes S."/>
            <person name="Wortman J."/>
            <person name="Nusbaum C."/>
            <person name="Birren B."/>
        </authorList>
    </citation>
    <scope>NUCLEOTIDE SEQUENCE [LARGE SCALE GENOMIC DNA]</scope>
    <source>
        <strain evidence="11 12">OT 569</strain>
    </source>
</reference>
<dbReference type="GO" id="GO:0000160">
    <property type="term" value="P:phosphorelay signal transduction system"/>
    <property type="evidence" value="ECO:0007669"/>
    <property type="project" value="UniProtKB-KW"/>
</dbReference>
<dbReference type="PANTHER" id="PTHR42713:SF3">
    <property type="entry name" value="TRANSCRIPTIONAL REGULATORY PROTEIN HPTR"/>
    <property type="match status" value="1"/>
</dbReference>
<dbReference type="Proteomes" id="UP000011758">
    <property type="component" value="Unassembled WGS sequence"/>
</dbReference>
<evidence type="ECO:0000256" key="6">
    <source>
        <dbReference type="ARBA" id="ARBA00023125"/>
    </source>
</evidence>
<dbReference type="Gene3D" id="3.40.50.2300">
    <property type="match status" value="1"/>
</dbReference>
<name>M2PPR2_9FIRM</name>
<dbReference type="OrthoDB" id="9794370at2"/>
<dbReference type="CDD" id="cd17536">
    <property type="entry name" value="REC_YesN-like"/>
    <property type="match status" value="1"/>
</dbReference>
<accession>M2PPR2</accession>
<dbReference type="STRING" id="999415.HMPREF9943_00169"/>
<dbReference type="SMART" id="SM00448">
    <property type="entry name" value="REC"/>
    <property type="match status" value="1"/>
</dbReference>
<evidence type="ECO:0000256" key="1">
    <source>
        <dbReference type="ARBA" id="ARBA00004496"/>
    </source>
</evidence>
<feature type="domain" description="Response regulatory" evidence="10">
    <location>
        <begin position="3"/>
        <end position="119"/>
    </location>
</feature>
<dbReference type="PROSITE" id="PS01124">
    <property type="entry name" value="HTH_ARAC_FAMILY_2"/>
    <property type="match status" value="1"/>
</dbReference>
<sequence>MYRVLIADDEKIGRKGVHFLLDQMEEELDIVEAKNGKEALEYIQNHSLDILLTDIKMPFLDGIGLIQEAVKIHPQLKIAIFSGYSDFEYAKKALSLGVLEYILKPVNPEEFKTTIQRIIAEVDKLHETQQDNIRKEEIIKEHILYNLVNGNSGDQIEKKLVNRSINDYVSSYHRLMLLEFPNNFFENADHILDVLKKDIHISFDYLNLNLSQSLFFFEEDNIEKLKMIASDIYNSLQITYNVKGYIAISKSLTKSSSIKKEVEKMEDLLEGMYYHPDKHIYYTFDHQEEVISPYEEIEELTNKVKHDIHIRDIMAIRKDFEKFYSLYNAQNDFSNDYIKFLFSGMIKEIYKALSHSDEKELDKMIVRFYRTSDFKSLVALMNQFIEMLDKEFSQTKTLSHSEVKDVIKYVYNNYNLDLSVETLADHVCLAPSYLSHIFKKETGENLGKFIKRVRMTKAKEMLEETHERIVTIAVAVGYSNVSYFCQSFREYFGVSPQKYRNKGEL</sequence>
<dbReference type="RefSeq" id="WP_004801180.1">
    <property type="nucleotide sequence ID" value="NZ_AUGJ01000001.1"/>
</dbReference>
<evidence type="ECO:0000259" key="9">
    <source>
        <dbReference type="PROSITE" id="PS01124"/>
    </source>
</evidence>
<dbReference type="AlphaFoldDB" id="M2PPR2"/>
<keyword evidence="4" id="KW-0902">Two-component regulatory system</keyword>
<dbReference type="EMBL" id="AGEJ01000003">
    <property type="protein sequence ID" value="EMD17549.1"/>
    <property type="molecule type" value="Genomic_DNA"/>
</dbReference>
<dbReference type="InterPro" id="IPR018062">
    <property type="entry name" value="HTH_AraC-typ_CS"/>
</dbReference>
<dbReference type="PROSITE" id="PS00041">
    <property type="entry name" value="HTH_ARAC_FAMILY_1"/>
    <property type="match status" value="1"/>
</dbReference>
<dbReference type="InterPro" id="IPR011006">
    <property type="entry name" value="CheY-like_superfamily"/>
</dbReference>
<dbReference type="SMART" id="SM00342">
    <property type="entry name" value="HTH_ARAC"/>
    <property type="match status" value="1"/>
</dbReference>
<keyword evidence="7" id="KW-0804">Transcription</keyword>
<protein>
    <recommendedName>
        <fullName evidence="13">Stage 0 sporulation protein A homolog</fullName>
    </recommendedName>
</protein>
<evidence type="ECO:0000313" key="11">
    <source>
        <dbReference type="EMBL" id="EMD17549.1"/>
    </source>
</evidence>
<dbReference type="InterPro" id="IPR018060">
    <property type="entry name" value="HTH_AraC"/>
</dbReference>
<dbReference type="Pfam" id="PF12833">
    <property type="entry name" value="HTH_18"/>
    <property type="match status" value="1"/>
</dbReference>
<feature type="domain" description="HTH araC/xylS-type" evidence="9">
    <location>
        <begin position="404"/>
        <end position="502"/>
    </location>
</feature>
<dbReference type="PATRIC" id="fig|999415.3.peg.170"/>
<keyword evidence="6" id="KW-0238">DNA-binding</keyword>
<evidence type="ECO:0000256" key="4">
    <source>
        <dbReference type="ARBA" id="ARBA00023012"/>
    </source>
</evidence>
<keyword evidence="2" id="KW-0963">Cytoplasm</keyword>
<dbReference type="Pfam" id="PF00072">
    <property type="entry name" value="Response_reg"/>
    <property type="match status" value="1"/>
</dbReference>
<organism evidence="11 12">
    <name type="scientific">Eggerthia catenaformis OT 569 = DSM 20559</name>
    <dbReference type="NCBI Taxonomy" id="999415"/>
    <lineage>
        <taxon>Bacteria</taxon>
        <taxon>Bacillati</taxon>
        <taxon>Bacillota</taxon>
        <taxon>Erysipelotrichia</taxon>
        <taxon>Erysipelotrichales</taxon>
        <taxon>Coprobacillaceae</taxon>
        <taxon>Eggerthia</taxon>
    </lineage>
</organism>
<dbReference type="GO" id="GO:0043565">
    <property type="term" value="F:sequence-specific DNA binding"/>
    <property type="evidence" value="ECO:0007669"/>
    <property type="project" value="InterPro"/>
</dbReference>
<dbReference type="SUPFAM" id="SSF46689">
    <property type="entry name" value="Homeodomain-like"/>
    <property type="match status" value="2"/>
</dbReference>
<dbReference type="BioCyc" id="ECAT999415-HMP:GTTI-178-MONOMER"/>
<gene>
    <name evidence="11" type="ORF">HMPREF9943_00169</name>
</gene>
<dbReference type="PRINTS" id="PR00032">
    <property type="entry name" value="HTHARAC"/>
</dbReference>
<dbReference type="PANTHER" id="PTHR42713">
    <property type="entry name" value="HISTIDINE KINASE-RELATED"/>
    <property type="match status" value="1"/>
</dbReference>